<feature type="compositionally biased region" description="Polar residues" evidence="5">
    <location>
        <begin position="147"/>
        <end position="179"/>
    </location>
</feature>
<feature type="region of interest" description="Disordered" evidence="5">
    <location>
        <begin position="138"/>
        <end position="179"/>
    </location>
</feature>
<accession>A0ABN7PE94</accession>
<name>A0ABN7PE94_TIMPD</name>
<protein>
    <recommendedName>
        <fullName evidence="8">Phospholipid-transporting ATPase IIB</fullName>
    </recommendedName>
</protein>
<evidence type="ECO:0000256" key="1">
    <source>
        <dbReference type="ARBA" id="ARBA00004370"/>
    </source>
</evidence>
<feature type="non-terminal residue" evidence="6">
    <location>
        <position position="179"/>
    </location>
</feature>
<evidence type="ECO:0000313" key="6">
    <source>
        <dbReference type="EMBL" id="CAG2063873.1"/>
    </source>
</evidence>
<dbReference type="PANTHER" id="PTHR24092:SF5">
    <property type="entry name" value="PHOSPHOLIPID-TRANSPORTING ATPASE"/>
    <property type="match status" value="1"/>
</dbReference>
<comment type="caution">
    <text evidence="6">The sequence shown here is derived from an EMBL/GenBank/DDBJ whole genome shotgun (WGS) entry which is preliminary data.</text>
</comment>
<reference evidence="6" key="1">
    <citation type="submission" date="2021-03" db="EMBL/GenBank/DDBJ databases">
        <authorList>
            <person name="Tran Van P."/>
        </authorList>
    </citation>
    <scope>NUCLEOTIDE SEQUENCE</scope>
</reference>
<dbReference type="Gene3D" id="3.40.1110.10">
    <property type="entry name" value="Calcium-transporting ATPase, cytoplasmic domain N"/>
    <property type="match status" value="1"/>
</dbReference>
<keyword evidence="4" id="KW-0472">Membrane</keyword>
<proteinExistence type="predicted"/>
<evidence type="ECO:0008006" key="8">
    <source>
        <dbReference type="Google" id="ProtNLM"/>
    </source>
</evidence>
<evidence type="ECO:0000256" key="4">
    <source>
        <dbReference type="ARBA" id="ARBA00023136"/>
    </source>
</evidence>
<dbReference type="Gene3D" id="3.40.50.1000">
    <property type="entry name" value="HAD superfamily/HAD-like"/>
    <property type="match status" value="1"/>
</dbReference>
<dbReference type="InterPro" id="IPR036412">
    <property type="entry name" value="HAD-like_sf"/>
</dbReference>
<keyword evidence="7" id="KW-1185">Reference proteome</keyword>
<evidence type="ECO:0000256" key="5">
    <source>
        <dbReference type="SAM" id="MobiDB-lite"/>
    </source>
</evidence>
<dbReference type="InterPro" id="IPR023214">
    <property type="entry name" value="HAD_sf"/>
</dbReference>
<dbReference type="Gene3D" id="1.20.1110.10">
    <property type="entry name" value="Calcium-transporting ATPase, transmembrane domain"/>
    <property type="match status" value="1"/>
</dbReference>
<dbReference type="InterPro" id="IPR023299">
    <property type="entry name" value="ATPase_P-typ_cyto_dom_N"/>
</dbReference>
<gene>
    <name evidence="6" type="ORF">TPAB3V08_LOCUS10820</name>
</gene>
<dbReference type="PROSITE" id="PS00154">
    <property type="entry name" value="ATPASE_E1_E2"/>
    <property type="match status" value="1"/>
</dbReference>
<keyword evidence="3" id="KW-1133">Transmembrane helix</keyword>
<organism evidence="6 7">
    <name type="scientific">Timema podura</name>
    <name type="common">Walking stick</name>
    <dbReference type="NCBI Taxonomy" id="61482"/>
    <lineage>
        <taxon>Eukaryota</taxon>
        <taxon>Metazoa</taxon>
        <taxon>Ecdysozoa</taxon>
        <taxon>Arthropoda</taxon>
        <taxon>Hexapoda</taxon>
        <taxon>Insecta</taxon>
        <taxon>Pterygota</taxon>
        <taxon>Neoptera</taxon>
        <taxon>Polyneoptera</taxon>
        <taxon>Phasmatodea</taxon>
        <taxon>Timematodea</taxon>
        <taxon>Timematoidea</taxon>
        <taxon>Timematidae</taxon>
        <taxon>Timema</taxon>
    </lineage>
</organism>
<dbReference type="PANTHER" id="PTHR24092">
    <property type="entry name" value="PROBABLE PHOSPHOLIPID-TRANSPORTING ATPASE"/>
    <property type="match status" value="1"/>
</dbReference>
<comment type="subcellular location">
    <subcellularLocation>
        <location evidence="1">Membrane</location>
    </subcellularLocation>
</comment>
<evidence type="ECO:0000313" key="7">
    <source>
        <dbReference type="Proteomes" id="UP001153148"/>
    </source>
</evidence>
<dbReference type="InterPro" id="IPR018303">
    <property type="entry name" value="ATPase_P-typ_P_site"/>
</dbReference>
<evidence type="ECO:0000256" key="3">
    <source>
        <dbReference type="ARBA" id="ARBA00022989"/>
    </source>
</evidence>
<dbReference type="Proteomes" id="UP001153148">
    <property type="component" value="Unassembled WGS sequence"/>
</dbReference>
<dbReference type="EMBL" id="CAJPIN010029856">
    <property type="protein sequence ID" value="CAG2063873.1"/>
    <property type="molecule type" value="Genomic_DNA"/>
</dbReference>
<evidence type="ECO:0000256" key="2">
    <source>
        <dbReference type="ARBA" id="ARBA00022692"/>
    </source>
</evidence>
<dbReference type="SUPFAM" id="SSF56784">
    <property type="entry name" value="HAD-like"/>
    <property type="match status" value="1"/>
</dbReference>
<keyword evidence="2" id="KW-0812">Transmembrane</keyword>
<sequence>MGKAFYSWSMQRDKEIAGTVVRSTTIPEELGRISYLLSDKTGTLTQNEMVFKKLHLGTVSFSTETFDETSSCLSDLVTTGVHLTLQVSSHLTTAFTQQAQAESVGPSPTHKVRRSEVTRVLEAVKALALCHNVTPVYEEQELEESHSPGSGSMESQTEADQHYWQQKQESCVYQASSPD</sequence>